<evidence type="ECO:0000313" key="2">
    <source>
        <dbReference type="EnsemblPlants" id="KQL03992"/>
    </source>
</evidence>
<organism evidence="2 3">
    <name type="scientific">Setaria italica</name>
    <name type="common">Foxtail millet</name>
    <name type="synonym">Panicum italicum</name>
    <dbReference type="NCBI Taxonomy" id="4555"/>
    <lineage>
        <taxon>Eukaryota</taxon>
        <taxon>Viridiplantae</taxon>
        <taxon>Streptophyta</taxon>
        <taxon>Embryophyta</taxon>
        <taxon>Tracheophyta</taxon>
        <taxon>Spermatophyta</taxon>
        <taxon>Magnoliopsida</taxon>
        <taxon>Liliopsida</taxon>
        <taxon>Poales</taxon>
        <taxon>Poaceae</taxon>
        <taxon>PACMAD clade</taxon>
        <taxon>Panicoideae</taxon>
        <taxon>Panicodae</taxon>
        <taxon>Paniceae</taxon>
        <taxon>Cenchrinae</taxon>
        <taxon>Setaria</taxon>
    </lineage>
</organism>
<protein>
    <submittedName>
        <fullName evidence="2">Uncharacterized protein</fullName>
    </submittedName>
</protein>
<reference evidence="2" key="2">
    <citation type="submission" date="2018-08" db="UniProtKB">
        <authorList>
            <consortium name="EnsemblPlants"/>
        </authorList>
    </citation>
    <scope>IDENTIFICATION</scope>
    <source>
        <strain evidence="2">Yugu1</strain>
    </source>
</reference>
<proteinExistence type="predicted"/>
<dbReference type="EMBL" id="AGNK02002810">
    <property type="status" value="NOT_ANNOTATED_CDS"/>
    <property type="molecule type" value="Genomic_DNA"/>
</dbReference>
<feature type="compositionally biased region" description="Acidic residues" evidence="1">
    <location>
        <begin position="192"/>
        <end position="205"/>
    </location>
</feature>
<accession>K3XR80</accession>
<dbReference type="InParanoid" id="K3XR80"/>
<keyword evidence="3" id="KW-1185">Reference proteome</keyword>
<reference evidence="3" key="1">
    <citation type="journal article" date="2012" name="Nat. Biotechnol.">
        <title>Reference genome sequence of the model plant Setaria.</title>
        <authorList>
            <person name="Bennetzen J.L."/>
            <person name="Schmutz J."/>
            <person name="Wang H."/>
            <person name="Percifield R."/>
            <person name="Hawkins J."/>
            <person name="Pontaroli A.C."/>
            <person name="Estep M."/>
            <person name="Feng L."/>
            <person name="Vaughn J.N."/>
            <person name="Grimwood J."/>
            <person name="Jenkins J."/>
            <person name="Barry K."/>
            <person name="Lindquist E."/>
            <person name="Hellsten U."/>
            <person name="Deshpande S."/>
            <person name="Wang X."/>
            <person name="Wu X."/>
            <person name="Mitros T."/>
            <person name="Triplett J."/>
            <person name="Yang X."/>
            <person name="Ye C.Y."/>
            <person name="Mauro-Herrera M."/>
            <person name="Wang L."/>
            <person name="Li P."/>
            <person name="Sharma M."/>
            <person name="Sharma R."/>
            <person name="Ronald P.C."/>
            <person name="Panaud O."/>
            <person name="Kellogg E.A."/>
            <person name="Brutnell T.P."/>
            <person name="Doust A.N."/>
            <person name="Tuskan G.A."/>
            <person name="Rokhsar D."/>
            <person name="Devos K.M."/>
        </authorList>
    </citation>
    <scope>NUCLEOTIDE SEQUENCE [LARGE SCALE GENOMIC DNA]</scope>
    <source>
        <strain evidence="3">cv. Yugu1</strain>
    </source>
</reference>
<dbReference type="HOGENOM" id="CLU_1339519_0_0_1"/>
<dbReference type="OMA" id="EFHLEAM"/>
<evidence type="ECO:0000256" key="1">
    <source>
        <dbReference type="SAM" id="MobiDB-lite"/>
    </source>
</evidence>
<evidence type="ECO:0000313" key="3">
    <source>
        <dbReference type="Proteomes" id="UP000004995"/>
    </source>
</evidence>
<dbReference type="AlphaFoldDB" id="K3XR80"/>
<dbReference type="PANTHER" id="PTHR33325:SF11">
    <property type="entry name" value="COLD SHOCK DOMAIN-CONTAINING PROTEIN 4-LIKE"/>
    <property type="match status" value="1"/>
</dbReference>
<name>K3XR80_SETIT</name>
<dbReference type="PANTHER" id="PTHR33325">
    <property type="entry name" value="ZINC FINGER, CCHC-TYPE-RELATED"/>
    <property type="match status" value="1"/>
</dbReference>
<dbReference type="Proteomes" id="UP000004995">
    <property type="component" value="Unassembled WGS sequence"/>
</dbReference>
<feature type="region of interest" description="Disordered" evidence="1">
    <location>
        <begin position="111"/>
        <end position="205"/>
    </location>
</feature>
<dbReference type="EnsemblPlants" id="KQL03992">
    <property type="protein sequence ID" value="KQL03992"/>
    <property type="gene ID" value="SETIT_004421mg"/>
</dbReference>
<dbReference type="Gramene" id="KQL03992">
    <property type="protein sequence ID" value="KQL03992"/>
    <property type="gene ID" value="SETIT_004421mg"/>
</dbReference>
<sequence>MAAINKTKFKVLELNGKNYQTWALDCEFHLEAMQLTSTIARPAASLKLQERFGKQKAVLLPQVRCDWAQLRFVDFKTLRFCGQVVTELEMIEKTLETFHPTNMLLMKNFNMHPDGTQAQPEAHASFHNNKGSKGEKFKKYMNGGQKHNSTGKSKSSKGSKGDANGAKHSNSVAMDVDPISNSAGGDSHAGDEDYDLDDEDLLDME</sequence>